<dbReference type="AlphaFoldDB" id="A0A0W8G9Z2"/>
<dbReference type="SUPFAM" id="SSF50475">
    <property type="entry name" value="FMN-binding split barrel"/>
    <property type="match status" value="1"/>
</dbReference>
<comment type="cofactor">
    <cofactor evidence="1">
        <name>FMN</name>
        <dbReference type="ChEBI" id="CHEBI:58210"/>
    </cofactor>
</comment>
<evidence type="ECO:0000313" key="5">
    <source>
        <dbReference type="EMBL" id="KUG29946.1"/>
    </source>
</evidence>
<dbReference type="PANTHER" id="PTHR43567:SF1">
    <property type="entry name" value="FLAVOREDOXIN"/>
    <property type="match status" value="1"/>
</dbReference>
<comment type="caution">
    <text evidence="5">The sequence shown here is derived from an EMBL/GenBank/DDBJ whole genome shotgun (WGS) entry which is preliminary data.</text>
</comment>
<evidence type="ECO:0000259" key="4">
    <source>
        <dbReference type="SMART" id="SM00903"/>
    </source>
</evidence>
<keyword evidence="2" id="KW-0285">Flavoprotein</keyword>
<dbReference type="SMART" id="SM00903">
    <property type="entry name" value="Flavin_Reduct"/>
    <property type="match status" value="1"/>
</dbReference>
<name>A0A0W8G9Z2_9ZZZZ</name>
<proteinExistence type="inferred from homology"/>
<gene>
    <name evidence="5" type="ORF">ASZ90_000151</name>
</gene>
<evidence type="ECO:0000256" key="2">
    <source>
        <dbReference type="ARBA" id="ARBA00022630"/>
    </source>
</evidence>
<reference evidence="5" key="1">
    <citation type="journal article" date="2015" name="Proc. Natl. Acad. Sci. U.S.A.">
        <title>Networks of energetic and metabolic interactions define dynamics in microbial communities.</title>
        <authorList>
            <person name="Embree M."/>
            <person name="Liu J.K."/>
            <person name="Al-Bassam M.M."/>
            <person name="Zengler K."/>
        </authorList>
    </citation>
    <scope>NUCLEOTIDE SEQUENCE</scope>
</reference>
<dbReference type="InterPro" id="IPR002563">
    <property type="entry name" value="Flavin_Rdtase-like_dom"/>
</dbReference>
<evidence type="ECO:0000256" key="1">
    <source>
        <dbReference type="ARBA" id="ARBA00001917"/>
    </source>
</evidence>
<comment type="similarity">
    <text evidence="3">Belongs to the flavoredoxin family.</text>
</comment>
<dbReference type="EMBL" id="LNQE01000017">
    <property type="protein sequence ID" value="KUG29946.1"/>
    <property type="molecule type" value="Genomic_DNA"/>
</dbReference>
<dbReference type="Gene3D" id="2.30.110.10">
    <property type="entry name" value="Electron Transport, Fmn-binding Protein, Chain A"/>
    <property type="match status" value="1"/>
</dbReference>
<evidence type="ECO:0000256" key="3">
    <source>
        <dbReference type="ARBA" id="ARBA00038054"/>
    </source>
</evidence>
<sequence>MKVSLGAETLAAPTPAWLVGTYDAAGAPNIMTIAWGGICCSKPPCLAVSLRAATYSHAAIMARRAFTVSIPPVPLAAATDYAGMVSGKNTDKFAALGLTPVRSELVDAPYVAECPLVVECAVVHVFELGLHTQFVGEIKDVKADAAILDEKGHVDPQKAKFFTYIPGARRYVALGSDIGQGFSIGKSAVAG</sequence>
<dbReference type="PANTHER" id="PTHR43567">
    <property type="entry name" value="FLAVOREDOXIN-RELATED-RELATED"/>
    <property type="match status" value="1"/>
</dbReference>
<protein>
    <submittedName>
        <fullName evidence="5">Flavoredoxin</fullName>
    </submittedName>
</protein>
<dbReference type="InterPro" id="IPR052174">
    <property type="entry name" value="Flavoredoxin"/>
</dbReference>
<organism evidence="5">
    <name type="scientific">hydrocarbon metagenome</name>
    <dbReference type="NCBI Taxonomy" id="938273"/>
    <lineage>
        <taxon>unclassified sequences</taxon>
        <taxon>metagenomes</taxon>
        <taxon>ecological metagenomes</taxon>
    </lineage>
</organism>
<accession>A0A0W8G9Z2</accession>
<dbReference type="GO" id="GO:0010181">
    <property type="term" value="F:FMN binding"/>
    <property type="evidence" value="ECO:0007669"/>
    <property type="project" value="InterPro"/>
</dbReference>
<feature type="domain" description="Flavin reductase like" evidence="4">
    <location>
        <begin position="10"/>
        <end position="155"/>
    </location>
</feature>
<dbReference type="Pfam" id="PF01613">
    <property type="entry name" value="Flavin_Reduct"/>
    <property type="match status" value="1"/>
</dbReference>
<dbReference type="InterPro" id="IPR012349">
    <property type="entry name" value="Split_barrel_FMN-bd"/>
</dbReference>